<organism evidence="1 2">
    <name type="scientific">Hyunsoonleella rubra</name>
    <dbReference type="NCBI Taxonomy" id="1737062"/>
    <lineage>
        <taxon>Bacteria</taxon>
        <taxon>Pseudomonadati</taxon>
        <taxon>Bacteroidota</taxon>
        <taxon>Flavobacteriia</taxon>
        <taxon>Flavobacteriales</taxon>
        <taxon>Flavobacteriaceae</taxon>
    </lineage>
</organism>
<accession>A0ABW5T5V3</accession>
<evidence type="ECO:0000313" key="2">
    <source>
        <dbReference type="Proteomes" id="UP001597476"/>
    </source>
</evidence>
<sequence>MAFFVGLVLFFVLVLALLFAPITICINTNTNQYYVKFKGLAQAYLEPNKEELFRIRLKILMFNFYFNPLKAKKTTYKKKRDDFKPKKKFPFRKVLRIIKTFRVTYFLLDIDTDNCVLNAKLYPLFALLNYKRGYWHINFQGRNQLVLVVKNRPMHIIKSFINF</sequence>
<evidence type="ECO:0000313" key="1">
    <source>
        <dbReference type="EMBL" id="MFD2724647.1"/>
    </source>
</evidence>
<dbReference type="EMBL" id="JBHULY010000002">
    <property type="protein sequence ID" value="MFD2724647.1"/>
    <property type="molecule type" value="Genomic_DNA"/>
</dbReference>
<dbReference type="Proteomes" id="UP001597476">
    <property type="component" value="Unassembled WGS sequence"/>
</dbReference>
<comment type="caution">
    <text evidence="1">The sequence shown here is derived from an EMBL/GenBank/DDBJ whole genome shotgun (WGS) entry which is preliminary data.</text>
</comment>
<protein>
    <submittedName>
        <fullName evidence="1">Uncharacterized protein</fullName>
    </submittedName>
</protein>
<gene>
    <name evidence="1" type="ORF">ACFSR8_00345</name>
</gene>
<reference evidence="2" key="1">
    <citation type="journal article" date="2019" name="Int. J. Syst. Evol. Microbiol.">
        <title>The Global Catalogue of Microorganisms (GCM) 10K type strain sequencing project: providing services to taxonomists for standard genome sequencing and annotation.</title>
        <authorList>
            <consortium name="The Broad Institute Genomics Platform"/>
            <consortium name="The Broad Institute Genome Sequencing Center for Infectious Disease"/>
            <person name="Wu L."/>
            <person name="Ma J."/>
        </authorList>
    </citation>
    <scope>NUCLEOTIDE SEQUENCE [LARGE SCALE GENOMIC DNA]</scope>
    <source>
        <strain evidence="2">KCTC 42398</strain>
    </source>
</reference>
<keyword evidence="2" id="KW-1185">Reference proteome</keyword>
<dbReference type="RefSeq" id="WP_380287883.1">
    <property type="nucleotide sequence ID" value="NZ_JBHULY010000002.1"/>
</dbReference>
<proteinExistence type="predicted"/>
<name>A0ABW5T5V3_9FLAO</name>